<evidence type="ECO:0000256" key="4">
    <source>
        <dbReference type="ARBA" id="ARBA00022595"/>
    </source>
</evidence>
<comment type="subcellular location">
    <subcellularLocation>
        <location evidence="2">Virion</location>
    </subcellularLocation>
</comment>
<evidence type="ECO:0000256" key="2">
    <source>
        <dbReference type="ARBA" id="ARBA00004328"/>
    </source>
</evidence>
<accession>A0A6J5MI84</accession>
<evidence type="ECO:0000256" key="6">
    <source>
        <dbReference type="ARBA" id="ARBA00022844"/>
    </source>
</evidence>
<keyword evidence="8" id="KW-1171">Viral genome ejection through host cell envelope</keyword>
<proteinExistence type="predicted"/>
<evidence type="ECO:0000256" key="3">
    <source>
        <dbReference type="ARBA" id="ARBA00022470"/>
    </source>
</evidence>
<keyword evidence="7" id="KW-0118">Viral capsid assembly</keyword>
<keyword evidence="9" id="KW-0231">Viral genome packaging</keyword>
<evidence type="ECO:0000256" key="8">
    <source>
        <dbReference type="ARBA" id="ARBA00023009"/>
    </source>
</evidence>
<protein>
    <submittedName>
        <fullName evidence="11">Head-to-tail connector protein, podovirus-type</fullName>
    </submittedName>
</protein>
<organism evidence="11">
    <name type="scientific">uncultured Caudovirales phage</name>
    <dbReference type="NCBI Taxonomy" id="2100421"/>
    <lineage>
        <taxon>Viruses</taxon>
        <taxon>Duplodnaviria</taxon>
        <taxon>Heunggongvirae</taxon>
        <taxon>Uroviricota</taxon>
        <taxon>Caudoviricetes</taxon>
        <taxon>Peduoviridae</taxon>
        <taxon>Maltschvirus</taxon>
        <taxon>Maltschvirus maltsch</taxon>
    </lineage>
</organism>
<evidence type="ECO:0000256" key="10">
    <source>
        <dbReference type="ARBA" id="ARBA00023296"/>
    </source>
</evidence>
<dbReference type="GO" id="GO:0099002">
    <property type="term" value="P:symbiont genome ejection through host cell envelope, short tail mechanism"/>
    <property type="evidence" value="ECO:0007669"/>
    <property type="project" value="UniProtKB-KW"/>
</dbReference>
<evidence type="ECO:0000256" key="1">
    <source>
        <dbReference type="ARBA" id="ARBA00003421"/>
    </source>
</evidence>
<comment type="function">
    <text evidence="1">Forms the portal vertex of the capsid. This portal plays critical roles in head assembly, genome packaging, neck/tail attachment, and genome ejection. The portal protein multimerizes as a single ring-shaped homododecamer arranged around a central channel.</text>
</comment>
<evidence type="ECO:0000256" key="5">
    <source>
        <dbReference type="ARBA" id="ARBA00022612"/>
    </source>
</evidence>
<keyword evidence="6" id="KW-0946">Virion</keyword>
<dbReference type="Pfam" id="PF12236">
    <property type="entry name" value="Head-tail_con"/>
    <property type="match status" value="1"/>
</dbReference>
<keyword evidence="4" id="KW-1162">Viral penetration into host cytoplasm</keyword>
<gene>
    <name evidence="11" type="ORF">UFOVP496_27</name>
</gene>
<keyword evidence="10" id="KW-1160">Virus entry into host cell</keyword>
<dbReference type="InterPro" id="IPR020991">
    <property type="entry name" value="Connector_podovirus"/>
</dbReference>
<evidence type="ECO:0000256" key="7">
    <source>
        <dbReference type="ARBA" id="ARBA00022950"/>
    </source>
</evidence>
<dbReference type="GO" id="GO:0044423">
    <property type="term" value="C:virion component"/>
    <property type="evidence" value="ECO:0007669"/>
    <property type="project" value="UniProtKB-KW"/>
</dbReference>
<keyword evidence="3" id="KW-1244">Viral short tail ejection system</keyword>
<dbReference type="EMBL" id="LR796472">
    <property type="protein sequence ID" value="CAB4146805.1"/>
    <property type="molecule type" value="Genomic_DNA"/>
</dbReference>
<evidence type="ECO:0000256" key="9">
    <source>
        <dbReference type="ARBA" id="ARBA00023219"/>
    </source>
</evidence>
<keyword evidence="5" id="KW-1188">Viral release from host cell</keyword>
<name>A0A6J5MI84_9CAUD</name>
<reference evidence="11" key="1">
    <citation type="submission" date="2020-04" db="EMBL/GenBank/DDBJ databases">
        <authorList>
            <person name="Chiriac C."/>
            <person name="Salcher M."/>
            <person name="Ghai R."/>
            <person name="Kavagutti S V."/>
        </authorList>
    </citation>
    <scope>NUCLEOTIDE SEQUENCE</scope>
</reference>
<sequence length="572" mass="64337">MSQHPSDAQSYEGAPRRDQLFTRWGHLKTERATWWAHYQELTTFLLPRNGRFFRQDRDKGWRRHNSIYDNTGTRSLRTLGAGMMAGATSPARPWFRLATGDPDLNKYQPVKVWLDDVTKRMLMVFAKSNTYRTLHQMYEELGCFGTAASIVLPDHKNLIHHYPVVTGEYCIAHDYQGRVCTLYREFEKTVGEIVKEFGYENCSTTVKHMYDRGTLDKWIPIIHAIEPRADRDIKKRDSKNMPWGSWYFEVGGDSNKFLRESGYKQFPCVVPRWAVAGGDIYGNSPGMEALGDVKQLQHEQLRKAQVIDYQTKPPLQVPTAYKNRDIDTLPGGITFVDGATAPIRTAFDVNLNLEHLLMDIQDCRDRVRGAFYADLFLLLANATDTRMTATEVAERHEEKLLMLGPVIERIHNELLEPLVDITFQHMIEAGVLPPAPEELQGMDLSIEFVSMLAQAQRAIGTNGIDRFVGSIGAVAQFKPDVLDKFDSDQWADAYSDMLGVDPNLIIGGKQVALIRTARANAQAAQAQSAAMQQTSQTVKNLAQAPTGAAQPNALSDIMNQFSGYGSPSATEI</sequence>
<evidence type="ECO:0000313" key="11">
    <source>
        <dbReference type="EMBL" id="CAB4146805.1"/>
    </source>
</evidence>